<protein>
    <submittedName>
        <fullName evidence="1">Uncharacterized protein</fullName>
    </submittedName>
</protein>
<dbReference type="EMBL" id="BARU01047847">
    <property type="protein sequence ID" value="GAH91169.1"/>
    <property type="molecule type" value="Genomic_DNA"/>
</dbReference>
<comment type="caution">
    <text evidence="1">The sequence shown here is derived from an EMBL/GenBank/DDBJ whole genome shotgun (WGS) entry which is preliminary data.</text>
</comment>
<organism evidence="1">
    <name type="scientific">marine sediment metagenome</name>
    <dbReference type="NCBI Taxonomy" id="412755"/>
    <lineage>
        <taxon>unclassified sequences</taxon>
        <taxon>metagenomes</taxon>
        <taxon>ecological metagenomes</taxon>
    </lineage>
</organism>
<sequence>MEAASERVGELIYGAYKKIIGLDNLVGFFQGDDMGFKTATLVSPDILG</sequence>
<reference evidence="1" key="1">
    <citation type="journal article" date="2014" name="Front. Microbiol.">
        <title>High frequency of phylogenetically diverse reductive dehalogenase-homologous genes in deep subseafloor sedimentary metagenomes.</title>
        <authorList>
            <person name="Kawai M."/>
            <person name="Futagami T."/>
            <person name="Toyoda A."/>
            <person name="Takaki Y."/>
            <person name="Nishi S."/>
            <person name="Hori S."/>
            <person name="Arai W."/>
            <person name="Tsubouchi T."/>
            <person name="Morono Y."/>
            <person name="Uchiyama I."/>
            <person name="Ito T."/>
            <person name="Fujiyama A."/>
            <person name="Inagaki F."/>
            <person name="Takami H."/>
        </authorList>
    </citation>
    <scope>NUCLEOTIDE SEQUENCE</scope>
    <source>
        <strain evidence="1">Expedition CK06-06</strain>
    </source>
</reference>
<dbReference type="AlphaFoldDB" id="X1KM06"/>
<proteinExistence type="predicted"/>
<gene>
    <name evidence="1" type="ORF">S03H2_71469</name>
</gene>
<accession>X1KM06</accession>
<name>X1KM06_9ZZZZ</name>
<feature type="non-terminal residue" evidence="1">
    <location>
        <position position="48"/>
    </location>
</feature>
<evidence type="ECO:0000313" key="1">
    <source>
        <dbReference type="EMBL" id="GAH91169.1"/>
    </source>
</evidence>